<keyword evidence="1" id="KW-0812">Transmembrane</keyword>
<evidence type="ECO:0000313" key="5">
    <source>
        <dbReference type="Proteomes" id="UP000254330"/>
    </source>
</evidence>
<dbReference type="EMBL" id="UGNP01000001">
    <property type="protein sequence ID" value="STX10799.1"/>
    <property type="molecule type" value="Genomic_DNA"/>
</dbReference>
<dbReference type="Pfam" id="PF01882">
    <property type="entry name" value="DUF58"/>
    <property type="match status" value="1"/>
</dbReference>
<gene>
    <name evidence="4" type="ORF">DFR61_11115</name>
    <name evidence="3" type="ORF">NCTC10597_02578</name>
</gene>
<dbReference type="OrthoDB" id="140416at2"/>
<dbReference type="InterPro" id="IPR002881">
    <property type="entry name" value="DUF58"/>
</dbReference>
<protein>
    <submittedName>
        <fullName evidence="3">Uncharacterized conserved protein (Some members contain a von Willebrand factor type A (VWA) domain)</fullName>
    </submittedName>
    <submittedName>
        <fullName evidence="4">Uncharacterized protein (DUF58 family)</fullName>
    </submittedName>
</protein>
<evidence type="ECO:0000313" key="4">
    <source>
        <dbReference type="EMBL" id="TDR39490.1"/>
    </source>
</evidence>
<feature type="transmembrane region" description="Helical" evidence="1">
    <location>
        <begin position="12"/>
        <end position="31"/>
    </location>
</feature>
<keyword evidence="1" id="KW-1133">Transmembrane helix</keyword>
<comment type="caution">
    <text evidence="3">The sequence shown here is derived from an EMBL/GenBank/DDBJ whole genome shotgun (WGS) entry which is preliminary data.</text>
</comment>
<dbReference type="Proteomes" id="UP000254330">
    <property type="component" value="Unassembled WGS sequence"/>
</dbReference>
<dbReference type="AlphaFoldDB" id="A0A2U3ADT1"/>
<keyword evidence="1" id="KW-0472">Membrane</keyword>
<evidence type="ECO:0000256" key="1">
    <source>
        <dbReference type="SAM" id="Phobius"/>
    </source>
</evidence>
<dbReference type="PANTHER" id="PTHR34351:SF2">
    <property type="entry name" value="DUF58 DOMAIN-CONTAINING PROTEIN"/>
    <property type="match status" value="1"/>
</dbReference>
<dbReference type="PANTHER" id="PTHR34351">
    <property type="entry name" value="SLR1927 PROTEIN-RELATED"/>
    <property type="match status" value="1"/>
</dbReference>
<name>A0A2U3ADT1_9BACL</name>
<feature type="domain" description="DUF58" evidence="2">
    <location>
        <begin position="207"/>
        <end position="363"/>
    </location>
</feature>
<organism evidence="3 5">
    <name type="scientific">Kurthia zopfii</name>
    <dbReference type="NCBI Taxonomy" id="1650"/>
    <lineage>
        <taxon>Bacteria</taxon>
        <taxon>Bacillati</taxon>
        <taxon>Bacillota</taxon>
        <taxon>Bacilli</taxon>
        <taxon>Bacillales</taxon>
        <taxon>Caryophanaceae</taxon>
        <taxon>Kurthia</taxon>
    </lineage>
</organism>
<dbReference type="Proteomes" id="UP000294641">
    <property type="component" value="Unassembled WGS sequence"/>
</dbReference>
<feature type="transmembrane region" description="Helical" evidence="1">
    <location>
        <begin position="37"/>
        <end position="64"/>
    </location>
</feature>
<accession>A0A2U3ADT1</accession>
<proteinExistence type="predicted"/>
<dbReference type="EMBL" id="SNZG01000011">
    <property type="protein sequence ID" value="TDR39490.1"/>
    <property type="molecule type" value="Genomic_DNA"/>
</dbReference>
<sequence>MKSQIQRVTSSVVRLLLVVLLILVTLTFAIIQGGFFLWFVFFMLLPFVCFSALIFIAPIGNITIEREMNRDRLIQGQSIKMKIILKRNSSWPIPFLVVQEVEPSGVFRQLDEKVTRKLIPIGFKKEVSWTYVVEKLPRGKHELFGFQVGAADSLGWVRKSKFIESPKTFIVYPHVEQMQFNRTISHEQGQFGQTNRKKQHHSTMVASVREYAPGDRMSWIHWSSLAKTGDLYTKEFEFQQSEDVCVLLDGMKGYEFEGQVSLAASLLSAAHHQKEHVCFLGAGERRFELDQVHTLNDVENLMYYLATVSPTTKDITGKYDGDELLTSTKAIILITSNLTSKWVELLGRSAKKGSVPIIYVVTRPNYKISNEEMAIKESAEKMGIRVQYTHMGHFHELSKGAN</sequence>
<reference evidence="3 5" key="1">
    <citation type="submission" date="2018-06" db="EMBL/GenBank/DDBJ databases">
        <authorList>
            <consortium name="Pathogen Informatics"/>
            <person name="Doyle S."/>
        </authorList>
    </citation>
    <scope>NUCLEOTIDE SEQUENCE [LARGE SCALE GENOMIC DNA]</scope>
    <source>
        <strain evidence="3 5">NCTC10597</strain>
    </source>
</reference>
<evidence type="ECO:0000259" key="2">
    <source>
        <dbReference type="Pfam" id="PF01882"/>
    </source>
</evidence>
<reference evidence="4 6" key="2">
    <citation type="submission" date="2019-03" db="EMBL/GenBank/DDBJ databases">
        <title>Genomic Encyclopedia of Type Strains, Phase IV (KMG-IV): sequencing the most valuable type-strain genomes for metagenomic binning, comparative biology and taxonomic classification.</title>
        <authorList>
            <person name="Goeker M."/>
        </authorList>
    </citation>
    <scope>NUCLEOTIDE SEQUENCE [LARGE SCALE GENOMIC DNA]</scope>
    <source>
        <strain evidence="4 6">DSM 20580</strain>
    </source>
</reference>
<evidence type="ECO:0000313" key="3">
    <source>
        <dbReference type="EMBL" id="STX10799.1"/>
    </source>
</evidence>
<keyword evidence="6" id="KW-1185">Reference proteome</keyword>
<evidence type="ECO:0000313" key="6">
    <source>
        <dbReference type="Proteomes" id="UP000294641"/>
    </source>
</evidence>
<dbReference type="RefSeq" id="WP_109349317.1">
    <property type="nucleotide sequence ID" value="NZ_BJUE01000011.1"/>
</dbReference>